<gene>
    <name evidence="3" type="ORF">M9799_09540</name>
</gene>
<accession>A0ABY6G7G1</accession>
<evidence type="ECO:0000259" key="2">
    <source>
        <dbReference type="PROSITE" id="PS51832"/>
    </source>
</evidence>
<dbReference type="InterPro" id="IPR006675">
    <property type="entry name" value="HDIG_dom"/>
</dbReference>
<feature type="domain" description="HD-GYP" evidence="2">
    <location>
        <begin position="147"/>
        <end position="341"/>
    </location>
</feature>
<dbReference type="SMART" id="SM00471">
    <property type="entry name" value="HDc"/>
    <property type="match status" value="1"/>
</dbReference>
<dbReference type="NCBIfam" id="TIGR00277">
    <property type="entry name" value="HDIG"/>
    <property type="match status" value="1"/>
</dbReference>
<organism evidence="3 4">
    <name type="scientific">Comamonas endophytica</name>
    <dbReference type="NCBI Taxonomy" id="2949090"/>
    <lineage>
        <taxon>Bacteria</taxon>
        <taxon>Pseudomonadati</taxon>
        <taxon>Pseudomonadota</taxon>
        <taxon>Betaproteobacteria</taxon>
        <taxon>Burkholderiales</taxon>
        <taxon>Comamonadaceae</taxon>
        <taxon>Comamonas</taxon>
    </lineage>
</organism>
<dbReference type="PANTHER" id="PTHR43155:SF2">
    <property type="entry name" value="CYCLIC DI-GMP PHOSPHODIESTERASE PA4108"/>
    <property type="match status" value="1"/>
</dbReference>
<dbReference type="PROSITE" id="PS51832">
    <property type="entry name" value="HD_GYP"/>
    <property type="match status" value="1"/>
</dbReference>
<dbReference type="SUPFAM" id="SSF109604">
    <property type="entry name" value="HD-domain/PDEase-like"/>
    <property type="match status" value="1"/>
</dbReference>
<dbReference type="RefSeq" id="WP_231041451.1">
    <property type="nucleotide sequence ID" value="NZ_CP106881.1"/>
</dbReference>
<dbReference type="InterPro" id="IPR003607">
    <property type="entry name" value="HD/PDEase_dom"/>
</dbReference>
<evidence type="ECO:0000313" key="3">
    <source>
        <dbReference type="EMBL" id="UYG50347.1"/>
    </source>
</evidence>
<dbReference type="Gene3D" id="1.10.3210.10">
    <property type="entry name" value="Hypothetical protein af1432"/>
    <property type="match status" value="1"/>
</dbReference>
<sequence length="419" mass="46695">MLKRLNVQHLSQGMYLHEFCGSWLAHPFWRSRFLIKTPEELAKLHKGSIQEVWIDVRKGADVPPGIDCLVYDPDTASFVDPAHSGHSQRPRSARSARSSSMEEELQRAADLCQRAHPALSQLFAQARDGGGLDIPPVYRLVEDITDSIERNPGALTSLVRLKEIDQYTYLHCLAVCALMAALARRLGLDDHSVRKAALAGLLHDLGKAAISQDILHKPGPLDDYEFAIMRTHSAKGWQMLQVMDIDPAVRDACLYHHERIDGSGYPHQLAGENIPLLARMTAICDVYDAVTSNRPYTRGCPPAEAIRRMAQWSRTQLDHKLFQAFVQTVGIYPVGSLVRLQSQRLAVVVEASQVSLLAPRVKVFYAIRPQQRIPTHVLDLAAPDCSERIVTHEDPANWPFDDLDALWGGHVARAEAALA</sequence>
<evidence type="ECO:0000256" key="1">
    <source>
        <dbReference type="SAM" id="MobiDB-lite"/>
    </source>
</evidence>
<reference evidence="3" key="1">
    <citation type="submission" date="2022-09" db="EMBL/GenBank/DDBJ databases">
        <title>The complete genome of Acidovorax sp. 5MLIR.</title>
        <authorList>
            <person name="Liu L."/>
            <person name="Yue J."/>
            <person name="Yang F."/>
            <person name="Yuan J."/>
            <person name="Li L."/>
        </authorList>
    </citation>
    <scope>NUCLEOTIDE SEQUENCE</scope>
    <source>
        <strain evidence="3">5MLIR</strain>
    </source>
</reference>
<feature type="region of interest" description="Disordered" evidence="1">
    <location>
        <begin position="79"/>
        <end position="100"/>
    </location>
</feature>
<dbReference type="Proteomes" id="UP001162800">
    <property type="component" value="Chromosome"/>
</dbReference>
<dbReference type="InterPro" id="IPR037522">
    <property type="entry name" value="HD_GYP_dom"/>
</dbReference>
<dbReference type="Pfam" id="PF13487">
    <property type="entry name" value="HD_5"/>
    <property type="match status" value="1"/>
</dbReference>
<keyword evidence="4" id="KW-1185">Reference proteome</keyword>
<dbReference type="CDD" id="cd00077">
    <property type="entry name" value="HDc"/>
    <property type="match status" value="1"/>
</dbReference>
<protein>
    <submittedName>
        <fullName evidence="3">HD-GYP domain-containing protein</fullName>
    </submittedName>
</protein>
<dbReference type="Pfam" id="PF11871">
    <property type="entry name" value="DUF3391"/>
    <property type="match status" value="1"/>
</dbReference>
<proteinExistence type="predicted"/>
<dbReference type="EMBL" id="CP106881">
    <property type="protein sequence ID" value="UYG50347.1"/>
    <property type="molecule type" value="Genomic_DNA"/>
</dbReference>
<dbReference type="InterPro" id="IPR021812">
    <property type="entry name" value="DUF3391"/>
</dbReference>
<name>A0ABY6G7G1_9BURK</name>
<evidence type="ECO:0000313" key="4">
    <source>
        <dbReference type="Proteomes" id="UP001162800"/>
    </source>
</evidence>
<dbReference type="PANTHER" id="PTHR43155">
    <property type="entry name" value="CYCLIC DI-GMP PHOSPHODIESTERASE PA4108-RELATED"/>
    <property type="match status" value="1"/>
</dbReference>